<evidence type="ECO:0000313" key="1">
    <source>
        <dbReference type="EMBL" id="KAF3802048.1"/>
    </source>
</evidence>
<gene>
    <name evidence="1" type="ORF">GCG54_00012292</name>
</gene>
<name>A0A8H4CDJ7_COLGL</name>
<organism evidence="1 2">
    <name type="scientific">Colletotrichum gloeosporioides</name>
    <name type="common">Anthracnose fungus</name>
    <name type="synonym">Glomerella cingulata</name>
    <dbReference type="NCBI Taxonomy" id="474922"/>
    <lineage>
        <taxon>Eukaryota</taxon>
        <taxon>Fungi</taxon>
        <taxon>Dikarya</taxon>
        <taxon>Ascomycota</taxon>
        <taxon>Pezizomycotina</taxon>
        <taxon>Sordariomycetes</taxon>
        <taxon>Hypocreomycetidae</taxon>
        <taxon>Glomerellales</taxon>
        <taxon>Glomerellaceae</taxon>
        <taxon>Colletotrichum</taxon>
        <taxon>Colletotrichum gloeosporioides species complex</taxon>
    </lineage>
</organism>
<dbReference type="GeneID" id="69019413"/>
<reference evidence="1" key="2">
    <citation type="submission" date="2020-03" db="EMBL/GenBank/DDBJ databases">
        <authorList>
            <person name="Fu F.-F."/>
            <person name="Chen J."/>
        </authorList>
    </citation>
    <scope>NUCLEOTIDE SEQUENCE</scope>
    <source>
        <strain evidence="1">Lc1</strain>
    </source>
</reference>
<dbReference type="EMBL" id="WVTB01000065">
    <property type="protein sequence ID" value="KAF3802048.1"/>
    <property type="molecule type" value="Genomic_DNA"/>
</dbReference>
<accession>A0A8H4CDJ7</accession>
<protein>
    <submittedName>
        <fullName evidence="1">Uncharacterized protein</fullName>
    </submittedName>
</protein>
<reference evidence="1" key="1">
    <citation type="journal article" date="2020" name="Phytopathology">
        <title>Genome sequence and comparative analysis of Colletotrichum gloeosporioides isolated from Liriodendron leaves.</title>
        <authorList>
            <person name="Fu F.F."/>
            <person name="Hao Z."/>
            <person name="Wang P."/>
            <person name="Lu Y."/>
            <person name="Xue L.J."/>
            <person name="Wei G."/>
            <person name="Tian Y."/>
            <person name="Baishi H."/>
            <person name="Xu H."/>
            <person name="Shi J."/>
            <person name="Cheng T."/>
            <person name="Wang G."/>
            <person name="Yi Y."/>
            <person name="Chen J."/>
        </authorList>
    </citation>
    <scope>NUCLEOTIDE SEQUENCE</scope>
    <source>
        <strain evidence="1">Lc1</strain>
    </source>
</reference>
<evidence type="ECO:0000313" key="2">
    <source>
        <dbReference type="Proteomes" id="UP000613401"/>
    </source>
</evidence>
<dbReference type="RefSeq" id="XP_045261207.1">
    <property type="nucleotide sequence ID" value="XM_045412172.1"/>
</dbReference>
<keyword evidence="2" id="KW-1185">Reference proteome</keyword>
<comment type="caution">
    <text evidence="1">The sequence shown here is derived from an EMBL/GenBank/DDBJ whole genome shotgun (WGS) entry which is preliminary data.</text>
</comment>
<dbReference type="AlphaFoldDB" id="A0A8H4CDJ7"/>
<dbReference type="Proteomes" id="UP000613401">
    <property type="component" value="Unassembled WGS sequence"/>
</dbReference>
<proteinExistence type="predicted"/>
<sequence>MSFPLFEYARKPSKAELDDLIRETKVKDIKGSSYGLLAYADKITRKQDYFIIPLLKFTRLYLLKAVTDEDDLRRLYGLEIDMDMVEATDNDPNACEYLTSFLEIAKAA</sequence>